<comment type="caution">
    <text evidence="2">The sequence shown here is derived from an EMBL/GenBank/DDBJ whole genome shotgun (WGS) entry which is preliminary data.</text>
</comment>
<sequence length="243" mass="25684">MPMTLRSLMIGCAGVTILTTGACERVYEGAFTSNTNSEDPKAHLNALDRDPRVSSSTTLVGYKGLQYPVVQTDDGPKVRYFVADDGGGIAAETLIDCNGTSARDCEAALDDASAERSAVDTAAEQRTRTRVASVQPAPAKAEAAQTTLNDPDLPEVAEDTDEAYDYAIDDKKPVTLQVVKGDTWQVKHDGKMLDCEMNSAIGCSLAIKQYDFEKNAESATVSVNTKDGTRTSSDSGGGDGGGR</sequence>
<keyword evidence="3" id="KW-1185">Reference proteome</keyword>
<dbReference type="EMBL" id="JAYLLH010000002">
    <property type="protein sequence ID" value="MEC3859957.1"/>
    <property type="molecule type" value="Genomic_DNA"/>
</dbReference>
<evidence type="ECO:0000256" key="1">
    <source>
        <dbReference type="SAM" id="MobiDB-lite"/>
    </source>
</evidence>
<evidence type="ECO:0000313" key="2">
    <source>
        <dbReference type="EMBL" id="MEC3859957.1"/>
    </source>
</evidence>
<accession>A0ABU6HBW2</accession>
<feature type="region of interest" description="Disordered" evidence="1">
    <location>
        <begin position="219"/>
        <end position="243"/>
    </location>
</feature>
<name>A0ABU6HBW2_9RHOB</name>
<dbReference type="PROSITE" id="PS51257">
    <property type="entry name" value="PROKAR_LIPOPROTEIN"/>
    <property type="match status" value="1"/>
</dbReference>
<reference evidence="2 3" key="1">
    <citation type="submission" date="2024-01" db="EMBL/GenBank/DDBJ databases">
        <title>Mesobacterium rodlantinim sp. nov., isolated from shallow sea hydrothermal systems off Kueishantao Island.</title>
        <authorList>
            <person name="Su Z."/>
            <person name="Tang K."/>
        </authorList>
    </citation>
    <scope>NUCLEOTIDE SEQUENCE [LARGE SCALE GENOMIC DNA]</scope>
    <source>
        <strain evidence="2 3">TK19101</strain>
    </source>
</reference>
<dbReference type="RefSeq" id="WP_326295548.1">
    <property type="nucleotide sequence ID" value="NZ_JAYLLH010000002.1"/>
</dbReference>
<gene>
    <name evidence="2" type="ORF">VK792_01550</name>
</gene>
<proteinExistence type="predicted"/>
<dbReference type="Proteomes" id="UP001348149">
    <property type="component" value="Unassembled WGS sequence"/>
</dbReference>
<evidence type="ECO:0000313" key="3">
    <source>
        <dbReference type="Proteomes" id="UP001348149"/>
    </source>
</evidence>
<evidence type="ECO:0008006" key="4">
    <source>
        <dbReference type="Google" id="ProtNLM"/>
    </source>
</evidence>
<protein>
    <recommendedName>
        <fullName evidence="4">Lipoprotein</fullName>
    </recommendedName>
</protein>
<organism evidence="2 3">
    <name type="scientific">Mesobacterium hydrothermale</name>
    <dbReference type="NCBI Taxonomy" id="3111907"/>
    <lineage>
        <taxon>Bacteria</taxon>
        <taxon>Pseudomonadati</taxon>
        <taxon>Pseudomonadota</taxon>
        <taxon>Alphaproteobacteria</taxon>
        <taxon>Rhodobacterales</taxon>
        <taxon>Roseobacteraceae</taxon>
        <taxon>Mesobacterium</taxon>
    </lineage>
</organism>